<protein>
    <recommendedName>
        <fullName evidence="2 7">Aminomethyltransferase</fullName>
        <ecNumber evidence="2 7">2.1.2.10</ecNumber>
    </recommendedName>
    <alternativeName>
        <fullName evidence="5 7">Glycine cleavage system T protein</fullName>
    </alternativeName>
</protein>
<dbReference type="SUPFAM" id="SSF103025">
    <property type="entry name" value="Folate-binding domain"/>
    <property type="match status" value="1"/>
</dbReference>
<evidence type="ECO:0000256" key="6">
    <source>
        <dbReference type="ARBA" id="ARBA00047665"/>
    </source>
</evidence>
<dbReference type="GO" id="GO:0008168">
    <property type="term" value="F:methyltransferase activity"/>
    <property type="evidence" value="ECO:0007669"/>
    <property type="project" value="UniProtKB-KW"/>
</dbReference>
<dbReference type="NCBIfam" id="NF001567">
    <property type="entry name" value="PRK00389.1"/>
    <property type="match status" value="1"/>
</dbReference>
<evidence type="ECO:0000256" key="3">
    <source>
        <dbReference type="ARBA" id="ARBA00022576"/>
    </source>
</evidence>
<keyword evidence="3 7" id="KW-0032">Aminotransferase</keyword>
<dbReference type="Pfam" id="PF08669">
    <property type="entry name" value="GCV_T_C"/>
    <property type="match status" value="1"/>
</dbReference>
<evidence type="ECO:0000259" key="9">
    <source>
        <dbReference type="Pfam" id="PF01571"/>
    </source>
</evidence>
<keyword evidence="11" id="KW-0489">Methyltransferase</keyword>
<comment type="similarity">
    <text evidence="1 7">Belongs to the GcvT family.</text>
</comment>
<reference evidence="11" key="1">
    <citation type="journal article" date="2020" name="mSystems">
        <title>Genome- and Community-Level Interaction Insights into Carbon Utilization and Element Cycling Functions of Hydrothermarchaeota in Hydrothermal Sediment.</title>
        <authorList>
            <person name="Zhou Z."/>
            <person name="Liu Y."/>
            <person name="Xu W."/>
            <person name="Pan J."/>
            <person name="Luo Z.H."/>
            <person name="Li M."/>
        </authorList>
    </citation>
    <scope>NUCLEOTIDE SEQUENCE [LARGE SCALE GENOMIC DNA]</scope>
    <source>
        <strain evidence="11">SpSt-265</strain>
    </source>
</reference>
<name>A0A7C1RXU4_UNCW3</name>
<feature type="domain" description="Aminomethyltransferase C-terminal" evidence="10">
    <location>
        <begin position="281"/>
        <end position="359"/>
    </location>
</feature>
<dbReference type="Pfam" id="PF01571">
    <property type="entry name" value="GCV_T"/>
    <property type="match status" value="1"/>
</dbReference>
<feature type="domain" description="GCVT N-terminal" evidence="9">
    <location>
        <begin position="7"/>
        <end position="261"/>
    </location>
</feature>
<dbReference type="GO" id="GO:0004047">
    <property type="term" value="F:aminomethyltransferase activity"/>
    <property type="evidence" value="ECO:0007669"/>
    <property type="project" value="UniProtKB-UniRule"/>
</dbReference>
<dbReference type="InterPro" id="IPR013977">
    <property type="entry name" value="GcvT_C"/>
</dbReference>
<dbReference type="Gene3D" id="3.30.70.1400">
    <property type="entry name" value="Aminomethyltransferase beta-barrel domains"/>
    <property type="match status" value="1"/>
</dbReference>
<dbReference type="InterPro" id="IPR022903">
    <property type="entry name" value="GcvT_bac"/>
</dbReference>
<keyword evidence="4 7" id="KW-0808">Transferase</keyword>
<dbReference type="FunFam" id="3.30.70.1400:FF:000001">
    <property type="entry name" value="Aminomethyltransferase"/>
    <property type="match status" value="1"/>
</dbReference>
<comment type="subunit">
    <text evidence="7">The glycine cleavage system is composed of four proteins: P, T, L and H.</text>
</comment>
<dbReference type="Gene3D" id="4.10.1250.10">
    <property type="entry name" value="Aminomethyltransferase fragment"/>
    <property type="match status" value="1"/>
</dbReference>
<feature type="binding site" evidence="8">
    <location>
        <position position="194"/>
    </location>
    <ligand>
        <name>substrate</name>
    </ligand>
</feature>
<evidence type="ECO:0000256" key="5">
    <source>
        <dbReference type="ARBA" id="ARBA00031395"/>
    </source>
</evidence>
<dbReference type="InterPro" id="IPR029043">
    <property type="entry name" value="GcvT/YgfZ_C"/>
</dbReference>
<dbReference type="GO" id="GO:0032259">
    <property type="term" value="P:methylation"/>
    <property type="evidence" value="ECO:0007669"/>
    <property type="project" value="UniProtKB-KW"/>
</dbReference>
<sequence length="365" mass="40441">MIKQTPFYPRHLSAGGKIIEFAGYHLPVQFKGIIPEHHHVRTKVGVFDVSHMGRIRISGNDALRFINHMTTNDASTLAVYQAQYSVMCYPDGGIVDDLVVYRLPDHYLLVVNGANNEKDTQWLLEHRNGDVRIENITDAVAQLAIQGPKAEPCLQKICSIDLAPVGFYWATEGKIAGIDCLISRTGYTGEDGFELYIPAQSALAVWDALMEAGREFEIEPIGLGARDTLRLEMKYCLYGNDIDQTTNPLEAGLGFVVKLDKPGGFIGSEVLKQVAQEKPARRLVCLEMLEKAIPRPRLPVFADDNQIGITTSGTMSPSLNKGIALAYVQRRFSSSGTELTIEIRNHRARAVVVPPPFYKSGSRKK</sequence>
<evidence type="ECO:0000256" key="8">
    <source>
        <dbReference type="PIRSR" id="PIRSR006487-1"/>
    </source>
</evidence>
<dbReference type="GO" id="GO:0005829">
    <property type="term" value="C:cytosol"/>
    <property type="evidence" value="ECO:0007669"/>
    <property type="project" value="TreeGrafter"/>
</dbReference>
<dbReference type="Gene3D" id="3.30.1360.120">
    <property type="entry name" value="Probable tRNA modification gtpase trme, domain 1"/>
    <property type="match status" value="1"/>
</dbReference>
<dbReference type="PANTHER" id="PTHR43757">
    <property type="entry name" value="AMINOMETHYLTRANSFERASE"/>
    <property type="match status" value="1"/>
</dbReference>
<accession>A0A7C1RXU4</accession>
<dbReference type="PIRSF" id="PIRSF006487">
    <property type="entry name" value="GcvT"/>
    <property type="match status" value="1"/>
</dbReference>
<gene>
    <name evidence="7 11" type="primary">gcvT</name>
    <name evidence="11" type="ORF">ENP94_01350</name>
</gene>
<dbReference type="FunFam" id="2.40.30.110:FF:000003">
    <property type="entry name" value="Aminomethyltransferase"/>
    <property type="match status" value="1"/>
</dbReference>
<dbReference type="InterPro" id="IPR006223">
    <property type="entry name" value="GcvT"/>
</dbReference>
<dbReference type="EC" id="2.1.2.10" evidence="2 7"/>
<comment type="caution">
    <text evidence="11">The sequence shown here is derived from an EMBL/GenBank/DDBJ whole genome shotgun (WGS) entry which is preliminary data.</text>
</comment>
<dbReference type="HAMAP" id="MF_00259">
    <property type="entry name" value="GcvT"/>
    <property type="match status" value="1"/>
</dbReference>
<evidence type="ECO:0000256" key="4">
    <source>
        <dbReference type="ARBA" id="ARBA00022679"/>
    </source>
</evidence>
<dbReference type="GO" id="GO:0019464">
    <property type="term" value="P:glycine decarboxylation via glycine cleavage system"/>
    <property type="evidence" value="ECO:0007669"/>
    <property type="project" value="UniProtKB-UniRule"/>
</dbReference>
<evidence type="ECO:0000259" key="10">
    <source>
        <dbReference type="Pfam" id="PF08669"/>
    </source>
</evidence>
<evidence type="ECO:0000256" key="7">
    <source>
        <dbReference type="HAMAP-Rule" id="MF_00259"/>
    </source>
</evidence>
<dbReference type="InterPro" id="IPR028896">
    <property type="entry name" value="GcvT/YgfZ/DmdA"/>
</dbReference>
<evidence type="ECO:0000256" key="1">
    <source>
        <dbReference type="ARBA" id="ARBA00008609"/>
    </source>
</evidence>
<comment type="catalytic activity">
    <reaction evidence="6 7">
        <text>N(6)-[(R)-S(8)-aminomethyldihydrolipoyl]-L-lysyl-[protein] + (6S)-5,6,7,8-tetrahydrofolate = N(6)-[(R)-dihydrolipoyl]-L-lysyl-[protein] + (6R)-5,10-methylene-5,6,7,8-tetrahydrofolate + NH4(+)</text>
        <dbReference type="Rhea" id="RHEA:16945"/>
        <dbReference type="Rhea" id="RHEA-COMP:10475"/>
        <dbReference type="Rhea" id="RHEA-COMP:10492"/>
        <dbReference type="ChEBI" id="CHEBI:15636"/>
        <dbReference type="ChEBI" id="CHEBI:28938"/>
        <dbReference type="ChEBI" id="CHEBI:57453"/>
        <dbReference type="ChEBI" id="CHEBI:83100"/>
        <dbReference type="ChEBI" id="CHEBI:83143"/>
        <dbReference type="EC" id="2.1.2.10"/>
    </reaction>
</comment>
<organism evidence="11">
    <name type="scientific">candidate division WOR-3 bacterium</name>
    <dbReference type="NCBI Taxonomy" id="2052148"/>
    <lineage>
        <taxon>Bacteria</taxon>
        <taxon>Bacteria division WOR-3</taxon>
    </lineage>
</organism>
<dbReference type="NCBIfam" id="TIGR00528">
    <property type="entry name" value="gcvT"/>
    <property type="match status" value="1"/>
</dbReference>
<dbReference type="Gene3D" id="2.40.30.110">
    <property type="entry name" value="Aminomethyltransferase beta-barrel domains"/>
    <property type="match status" value="1"/>
</dbReference>
<proteinExistence type="inferred from homology"/>
<dbReference type="SUPFAM" id="SSF101790">
    <property type="entry name" value="Aminomethyltransferase beta-barrel domain"/>
    <property type="match status" value="1"/>
</dbReference>
<dbReference type="InterPro" id="IPR027266">
    <property type="entry name" value="TrmE/GcvT-like"/>
</dbReference>
<dbReference type="GO" id="GO:0008483">
    <property type="term" value="F:transaminase activity"/>
    <property type="evidence" value="ECO:0007669"/>
    <property type="project" value="UniProtKB-KW"/>
</dbReference>
<dbReference type="PANTHER" id="PTHR43757:SF2">
    <property type="entry name" value="AMINOMETHYLTRANSFERASE, MITOCHONDRIAL"/>
    <property type="match status" value="1"/>
</dbReference>
<evidence type="ECO:0000313" key="11">
    <source>
        <dbReference type="EMBL" id="HEA86642.1"/>
    </source>
</evidence>
<dbReference type="GO" id="GO:0005960">
    <property type="term" value="C:glycine cleavage complex"/>
    <property type="evidence" value="ECO:0007669"/>
    <property type="project" value="InterPro"/>
</dbReference>
<evidence type="ECO:0000256" key="2">
    <source>
        <dbReference type="ARBA" id="ARBA00012616"/>
    </source>
</evidence>
<dbReference type="InterPro" id="IPR006222">
    <property type="entry name" value="GCVT_N"/>
</dbReference>
<dbReference type="EMBL" id="DSLG01000002">
    <property type="protein sequence ID" value="HEA86642.1"/>
    <property type="molecule type" value="Genomic_DNA"/>
</dbReference>
<dbReference type="AlphaFoldDB" id="A0A7C1RXU4"/>
<comment type="function">
    <text evidence="7">The glycine cleavage system catalyzes the degradation of glycine.</text>
</comment>